<comment type="caution">
    <text evidence="2">The sequence shown here is derived from an EMBL/GenBank/DDBJ whole genome shotgun (WGS) entry which is preliminary data.</text>
</comment>
<sequence length="386" mass="43255">MLPSLPRESRISTRLSHQASMTTEAATKRTTLACERSSLDRPKINISDEQAFEARTEKSGISTTRTSHQASVTTKAVSRSTTLATVQSSEDRSRIITSDVEPEDEHTLDEMSEKTLPTEPRQTEISSRKSHQARVKTKGELRRTSHLASEQSSRDRLEIITSEDQTRKSLTSLPIQSKTFTRTSIQAPVTTEEQLKRTTPLAFEQSSLGRSEKQTEKSLPEKSRTSVRSSHETFVTTKAASKRTTLASKQYARDRSEEKTAKSPRLARESRTFKTTSHAPVTTKAVSKSTILAHDKSSRHPSEIITSDVEFEDKHTSEEHAVKSLPSLPEESCLFTRTRHQAPVTTKEQSKRSSRKRKVRSHISVGKCPIPFLKSSSFFSYPLVAT</sequence>
<feature type="compositionally biased region" description="Polar residues" evidence="1">
    <location>
        <begin position="226"/>
        <end position="248"/>
    </location>
</feature>
<feature type="region of interest" description="Disordered" evidence="1">
    <location>
        <begin position="184"/>
        <end position="301"/>
    </location>
</feature>
<feature type="compositionally biased region" description="Polar residues" evidence="1">
    <location>
        <begin position="273"/>
        <end position="290"/>
    </location>
</feature>
<protein>
    <submittedName>
        <fullName evidence="2">Uncharacterized protein</fullName>
    </submittedName>
</protein>
<keyword evidence="3" id="KW-1185">Reference proteome</keyword>
<feature type="region of interest" description="Disordered" evidence="1">
    <location>
        <begin position="1"/>
        <end position="28"/>
    </location>
</feature>
<dbReference type="Proteomes" id="UP001626550">
    <property type="component" value="Unassembled WGS sequence"/>
</dbReference>
<dbReference type="AlphaFoldDB" id="A0ABD2PK50"/>
<feature type="compositionally biased region" description="Basic and acidic residues" evidence="1">
    <location>
        <begin position="210"/>
        <end position="224"/>
    </location>
</feature>
<feature type="region of interest" description="Disordered" evidence="1">
    <location>
        <begin position="83"/>
        <end position="163"/>
    </location>
</feature>
<evidence type="ECO:0000313" key="2">
    <source>
        <dbReference type="EMBL" id="KAL3307465.1"/>
    </source>
</evidence>
<feature type="compositionally biased region" description="Polar residues" evidence="1">
    <location>
        <begin position="12"/>
        <end position="28"/>
    </location>
</feature>
<gene>
    <name evidence="2" type="ORF">Ciccas_014018</name>
</gene>
<organism evidence="2 3">
    <name type="scientific">Cichlidogyrus casuarinus</name>
    <dbReference type="NCBI Taxonomy" id="1844966"/>
    <lineage>
        <taxon>Eukaryota</taxon>
        <taxon>Metazoa</taxon>
        <taxon>Spiralia</taxon>
        <taxon>Lophotrochozoa</taxon>
        <taxon>Platyhelminthes</taxon>
        <taxon>Monogenea</taxon>
        <taxon>Monopisthocotylea</taxon>
        <taxon>Dactylogyridea</taxon>
        <taxon>Ancyrocephalidae</taxon>
        <taxon>Cichlidogyrus</taxon>
    </lineage>
</organism>
<accession>A0ABD2PK50</accession>
<evidence type="ECO:0000256" key="1">
    <source>
        <dbReference type="SAM" id="MobiDB-lite"/>
    </source>
</evidence>
<evidence type="ECO:0000313" key="3">
    <source>
        <dbReference type="Proteomes" id="UP001626550"/>
    </source>
</evidence>
<feature type="region of interest" description="Disordered" evidence="1">
    <location>
        <begin position="341"/>
        <end position="360"/>
    </location>
</feature>
<dbReference type="EMBL" id="JBJKFK010007281">
    <property type="protein sequence ID" value="KAL3307465.1"/>
    <property type="molecule type" value="Genomic_DNA"/>
</dbReference>
<name>A0ABD2PK50_9PLAT</name>
<proteinExistence type="predicted"/>
<feature type="compositionally biased region" description="Basic and acidic residues" evidence="1">
    <location>
        <begin position="251"/>
        <end position="272"/>
    </location>
</feature>
<reference evidence="2 3" key="1">
    <citation type="submission" date="2024-11" db="EMBL/GenBank/DDBJ databases">
        <title>Adaptive evolution of stress response genes in parasites aligns with host niche diversity.</title>
        <authorList>
            <person name="Hahn C."/>
            <person name="Resl P."/>
        </authorList>
    </citation>
    <scope>NUCLEOTIDE SEQUENCE [LARGE SCALE GENOMIC DNA]</scope>
    <source>
        <strain evidence="2">EGGRZ-B1_66</strain>
        <tissue evidence="2">Body</tissue>
    </source>
</reference>